<keyword evidence="1" id="KW-0808">Transferase</keyword>
<dbReference type="Proteomes" id="UP000095463">
    <property type="component" value="Unassembled WGS sequence"/>
</dbReference>
<name>A0A1E5XL90_9HYPH</name>
<dbReference type="PROSITE" id="PS51186">
    <property type="entry name" value="GNAT"/>
    <property type="match status" value="1"/>
</dbReference>
<keyword evidence="2" id="KW-0012">Acyltransferase</keyword>
<dbReference type="InterPro" id="IPR051531">
    <property type="entry name" value="N-acetyltransferase"/>
</dbReference>
<reference evidence="5 6" key="1">
    <citation type="journal article" date="2015" name="Genome Announc.">
        <title>Genome Assemblies of Three Soil-Associated Devosia species: D. insulae, D. limi, and D. soli.</title>
        <authorList>
            <person name="Hassan Y.I."/>
            <person name="Lepp D."/>
            <person name="Zhou T."/>
        </authorList>
    </citation>
    <scope>NUCLEOTIDE SEQUENCE [LARGE SCALE GENOMIC DNA]</scope>
    <source>
        <strain evidence="5 6">DS-56</strain>
    </source>
</reference>
<sequence>MDVTLRTPRLTLRQPVLDDASRIARFLDNFAVAGNLSRVPYPYRLADAKAWLRTWRPDTPAGETGFMIDLDGEGVIGNVGFHRDIEGTVIGYWLAQPFWNRGLMSEAVRASLDWYFETTAAPTLASGVFHFNKASLAIQKKAGFVEIGTSSRLCLARGEEVRHIDTELTRTAWMAHRQATRESTR</sequence>
<keyword evidence="6" id="KW-1185">Reference proteome</keyword>
<dbReference type="EMBL" id="LAJE02000286">
    <property type="protein sequence ID" value="OEO29345.1"/>
    <property type="molecule type" value="Genomic_DNA"/>
</dbReference>
<dbReference type="AlphaFoldDB" id="A0A1E5XL90"/>
<protein>
    <recommendedName>
        <fullName evidence="4">N-acetyltransferase domain-containing protein</fullName>
    </recommendedName>
</protein>
<evidence type="ECO:0000313" key="6">
    <source>
        <dbReference type="Proteomes" id="UP000095463"/>
    </source>
</evidence>
<dbReference type="RefSeq" id="WP_069911385.1">
    <property type="nucleotide sequence ID" value="NZ_LAJE02000286.1"/>
</dbReference>
<dbReference type="InterPro" id="IPR016181">
    <property type="entry name" value="Acyl_CoA_acyltransferase"/>
</dbReference>
<accession>A0A1E5XL90</accession>
<dbReference type="OrthoDB" id="9804153at2"/>
<dbReference type="SUPFAM" id="SSF55729">
    <property type="entry name" value="Acyl-CoA N-acyltransferases (Nat)"/>
    <property type="match status" value="1"/>
</dbReference>
<evidence type="ECO:0000259" key="4">
    <source>
        <dbReference type="PROSITE" id="PS51186"/>
    </source>
</evidence>
<evidence type="ECO:0000256" key="1">
    <source>
        <dbReference type="ARBA" id="ARBA00022679"/>
    </source>
</evidence>
<evidence type="ECO:0000256" key="3">
    <source>
        <dbReference type="ARBA" id="ARBA00038502"/>
    </source>
</evidence>
<proteinExistence type="inferred from homology"/>
<dbReference type="InterPro" id="IPR000182">
    <property type="entry name" value="GNAT_dom"/>
</dbReference>
<comment type="caution">
    <text evidence="5">The sequence shown here is derived from an EMBL/GenBank/DDBJ whole genome shotgun (WGS) entry which is preliminary data.</text>
</comment>
<gene>
    <name evidence="5" type="ORF">VW23_026115</name>
</gene>
<evidence type="ECO:0000313" key="5">
    <source>
        <dbReference type="EMBL" id="OEO29345.1"/>
    </source>
</evidence>
<evidence type="ECO:0000256" key="2">
    <source>
        <dbReference type="ARBA" id="ARBA00023315"/>
    </source>
</evidence>
<dbReference type="PANTHER" id="PTHR43792:SF8">
    <property type="entry name" value="[RIBOSOMAL PROTEIN US5]-ALANINE N-ACETYLTRANSFERASE"/>
    <property type="match status" value="1"/>
</dbReference>
<feature type="domain" description="N-acetyltransferase" evidence="4">
    <location>
        <begin position="10"/>
        <end position="173"/>
    </location>
</feature>
<comment type="similarity">
    <text evidence="3">Belongs to the acetyltransferase family. RimJ subfamily.</text>
</comment>
<dbReference type="PANTHER" id="PTHR43792">
    <property type="entry name" value="GNAT FAMILY, PUTATIVE (AFU_ORTHOLOGUE AFUA_3G00765)-RELATED-RELATED"/>
    <property type="match status" value="1"/>
</dbReference>
<dbReference type="Gene3D" id="3.40.630.30">
    <property type="match status" value="1"/>
</dbReference>
<dbReference type="GO" id="GO:0016747">
    <property type="term" value="F:acyltransferase activity, transferring groups other than amino-acyl groups"/>
    <property type="evidence" value="ECO:0007669"/>
    <property type="project" value="InterPro"/>
</dbReference>
<dbReference type="Pfam" id="PF13302">
    <property type="entry name" value="Acetyltransf_3"/>
    <property type="match status" value="1"/>
</dbReference>
<organism evidence="5 6">
    <name type="scientific">Devosia insulae DS-56</name>
    <dbReference type="NCBI Taxonomy" id="1116389"/>
    <lineage>
        <taxon>Bacteria</taxon>
        <taxon>Pseudomonadati</taxon>
        <taxon>Pseudomonadota</taxon>
        <taxon>Alphaproteobacteria</taxon>
        <taxon>Hyphomicrobiales</taxon>
        <taxon>Devosiaceae</taxon>
        <taxon>Devosia</taxon>
    </lineage>
</organism>